<evidence type="ECO:0000313" key="3">
    <source>
        <dbReference type="EMBL" id="PJJ73230.1"/>
    </source>
</evidence>
<evidence type="ECO:0000313" key="4">
    <source>
        <dbReference type="Proteomes" id="UP000228758"/>
    </source>
</evidence>
<feature type="chain" id="PRO_5014670387" description="Repeat protein (TIGR01451 family)" evidence="2">
    <location>
        <begin position="25"/>
        <end position="188"/>
    </location>
</feature>
<dbReference type="GO" id="GO:0005975">
    <property type="term" value="P:carbohydrate metabolic process"/>
    <property type="evidence" value="ECO:0007669"/>
    <property type="project" value="UniProtKB-ARBA"/>
</dbReference>
<gene>
    <name evidence="3" type="ORF">CLV46_2816</name>
</gene>
<evidence type="ECO:0000256" key="1">
    <source>
        <dbReference type="SAM" id="Phobius"/>
    </source>
</evidence>
<sequence length="188" mass="18783">MIRSLTGATVALLPVLLLAAPAGAAEAPVVSVELSDGVDEARDGDVLDYVATVRNEGGAPAAVTVTVTAPPYVSLDGEASWPVELAGGESRQFSISATVGEPAEKDYQVVTTASVAATTSPGTTLVRAVDADAIAGMDAPPSVRGLTETSGTMAGSPVPLILGGAAVIVGVGAAVFFWHGARRRATTR</sequence>
<comment type="caution">
    <text evidence="3">The sequence shown here is derived from an EMBL/GenBank/DDBJ whole genome shotgun (WGS) entry which is preliminary data.</text>
</comment>
<dbReference type="AlphaFoldDB" id="A0A2M9CMV9"/>
<dbReference type="Gene3D" id="2.60.40.10">
    <property type="entry name" value="Immunoglobulins"/>
    <property type="match status" value="1"/>
</dbReference>
<dbReference type="RefSeq" id="WP_170028584.1">
    <property type="nucleotide sequence ID" value="NZ_PGFF01000001.1"/>
</dbReference>
<evidence type="ECO:0000256" key="2">
    <source>
        <dbReference type="SAM" id="SignalP"/>
    </source>
</evidence>
<organism evidence="3 4">
    <name type="scientific">Diaminobutyricimonas aerilata</name>
    <dbReference type="NCBI Taxonomy" id="1162967"/>
    <lineage>
        <taxon>Bacteria</taxon>
        <taxon>Bacillati</taxon>
        <taxon>Actinomycetota</taxon>
        <taxon>Actinomycetes</taxon>
        <taxon>Micrococcales</taxon>
        <taxon>Microbacteriaceae</taxon>
        <taxon>Diaminobutyricimonas</taxon>
    </lineage>
</organism>
<accession>A0A2M9CMV9</accession>
<dbReference type="InterPro" id="IPR013783">
    <property type="entry name" value="Ig-like_fold"/>
</dbReference>
<feature type="signal peptide" evidence="2">
    <location>
        <begin position="1"/>
        <end position="24"/>
    </location>
</feature>
<evidence type="ECO:0008006" key="5">
    <source>
        <dbReference type="Google" id="ProtNLM"/>
    </source>
</evidence>
<keyword evidence="1" id="KW-0812">Transmembrane</keyword>
<keyword evidence="2" id="KW-0732">Signal</keyword>
<dbReference type="EMBL" id="PGFF01000001">
    <property type="protein sequence ID" value="PJJ73230.1"/>
    <property type="molecule type" value="Genomic_DNA"/>
</dbReference>
<proteinExistence type="predicted"/>
<feature type="transmembrane region" description="Helical" evidence="1">
    <location>
        <begin position="158"/>
        <end position="178"/>
    </location>
</feature>
<protein>
    <recommendedName>
        <fullName evidence="5">Repeat protein (TIGR01451 family)</fullName>
    </recommendedName>
</protein>
<dbReference type="Proteomes" id="UP000228758">
    <property type="component" value="Unassembled WGS sequence"/>
</dbReference>
<reference evidence="3 4" key="1">
    <citation type="submission" date="2017-11" db="EMBL/GenBank/DDBJ databases">
        <title>Genomic Encyclopedia of Archaeal and Bacterial Type Strains, Phase II (KMG-II): From Individual Species to Whole Genera.</title>
        <authorList>
            <person name="Goeker M."/>
        </authorList>
    </citation>
    <scope>NUCLEOTIDE SEQUENCE [LARGE SCALE GENOMIC DNA]</scope>
    <source>
        <strain evidence="3 4">DSM 27393</strain>
    </source>
</reference>
<name>A0A2M9CMV9_9MICO</name>
<keyword evidence="1" id="KW-1133">Transmembrane helix</keyword>
<keyword evidence="4" id="KW-1185">Reference proteome</keyword>
<keyword evidence="1" id="KW-0472">Membrane</keyword>